<dbReference type="Proteomes" id="UP001589688">
    <property type="component" value="Unassembled WGS sequence"/>
</dbReference>
<evidence type="ECO:0000256" key="1">
    <source>
        <dbReference type="ARBA" id="ARBA00022676"/>
    </source>
</evidence>
<evidence type="ECO:0000313" key="5">
    <source>
        <dbReference type="Proteomes" id="UP001589688"/>
    </source>
</evidence>
<feature type="domain" description="Glycosyltransferase 2-like" evidence="3">
    <location>
        <begin position="4"/>
        <end position="167"/>
    </location>
</feature>
<dbReference type="Pfam" id="PF00535">
    <property type="entry name" value="Glycos_transf_2"/>
    <property type="match status" value="1"/>
</dbReference>
<organism evidence="4 5">
    <name type="scientific">Hallella seregens ATCC 51272</name>
    <dbReference type="NCBI Taxonomy" id="1336250"/>
    <lineage>
        <taxon>Bacteria</taxon>
        <taxon>Pseudomonadati</taxon>
        <taxon>Bacteroidota</taxon>
        <taxon>Bacteroidia</taxon>
        <taxon>Bacteroidales</taxon>
        <taxon>Prevotellaceae</taxon>
        <taxon>Hallella</taxon>
    </lineage>
</organism>
<keyword evidence="2" id="KW-0808">Transferase</keyword>
<sequence length="306" mass="35174">MKLSIVIPVFQAAATLPRCLESIIGQSYRNWQLILVDDASTDGSRKLCDKYAAKDARIQAIHLKKNSGLSAARNAGLAKARGEYLTFVDADDFLGEDTLALLMEILGVHPDYDLLEYPIYEHYGGPGQRMLRLRRAEYTDMRAYWLRGEAYRHSYACNKVYRRELFDGVQFPVGRTFEDVATLPQVLRKCRLVATTDTGLYYYTYNPTTITRRATGKDYGWLLEAHLRAIRTLRLRATKAPVWNDYYAALVNIQLDVMERTGRKPILNPRLNLQPTRLKTRVLKLTGFGPLAQASRLFHRLHRRKD</sequence>
<evidence type="ECO:0000259" key="3">
    <source>
        <dbReference type="Pfam" id="PF00535"/>
    </source>
</evidence>
<dbReference type="PANTHER" id="PTHR22916">
    <property type="entry name" value="GLYCOSYLTRANSFERASE"/>
    <property type="match status" value="1"/>
</dbReference>
<name>A0ABV5ZIH2_9BACT</name>
<evidence type="ECO:0000313" key="4">
    <source>
        <dbReference type="EMBL" id="MFB9897163.1"/>
    </source>
</evidence>
<comment type="caution">
    <text evidence="4">The sequence shown here is derived from an EMBL/GenBank/DDBJ whole genome shotgun (WGS) entry which is preliminary data.</text>
</comment>
<dbReference type="Gene3D" id="3.90.550.10">
    <property type="entry name" value="Spore Coat Polysaccharide Biosynthesis Protein SpsA, Chain A"/>
    <property type="match status" value="1"/>
</dbReference>
<keyword evidence="5" id="KW-1185">Reference proteome</keyword>
<evidence type="ECO:0000256" key="2">
    <source>
        <dbReference type="ARBA" id="ARBA00022679"/>
    </source>
</evidence>
<reference evidence="4 5" key="1">
    <citation type="submission" date="2024-09" db="EMBL/GenBank/DDBJ databases">
        <authorList>
            <person name="Sun Q."/>
            <person name="Mori K."/>
        </authorList>
    </citation>
    <scope>NUCLEOTIDE SEQUENCE [LARGE SCALE GENOMIC DNA]</scope>
    <source>
        <strain evidence="4 5">ATCC 51272</strain>
    </source>
</reference>
<dbReference type="CDD" id="cd00761">
    <property type="entry name" value="Glyco_tranf_GTA_type"/>
    <property type="match status" value="1"/>
</dbReference>
<gene>
    <name evidence="4" type="ORF">ACFFK8_04910</name>
</gene>
<dbReference type="RefSeq" id="WP_005846808.1">
    <property type="nucleotide sequence ID" value="NZ_JADU01000006.1"/>
</dbReference>
<accession>A0ABV5ZIH2</accession>
<protein>
    <submittedName>
        <fullName evidence="4">Glycosyltransferase family 2 protein</fullName>
    </submittedName>
</protein>
<keyword evidence="1" id="KW-0328">Glycosyltransferase</keyword>
<dbReference type="EMBL" id="JBHLZF010000001">
    <property type="protein sequence ID" value="MFB9897163.1"/>
    <property type="molecule type" value="Genomic_DNA"/>
</dbReference>
<dbReference type="PANTHER" id="PTHR22916:SF51">
    <property type="entry name" value="GLYCOSYLTRANSFERASE EPSH-RELATED"/>
    <property type="match status" value="1"/>
</dbReference>
<dbReference type="SUPFAM" id="SSF53448">
    <property type="entry name" value="Nucleotide-diphospho-sugar transferases"/>
    <property type="match status" value="1"/>
</dbReference>
<proteinExistence type="predicted"/>
<dbReference type="InterPro" id="IPR029044">
    <property type="entry name" value="Nucleotide-diphossugar_trans"/>
</dbReference>
<dbReference type="InterPro" id="IPR001173">
    <property type="entry name" value="Glyco_trans_2-like"/>
</dbReference>